<sequence length="86" mass="10287">TRGDNDFRKEVEKDEAIENKKKKPFQKMNQKIMVLEKLKNEPEVNGSRKEVEKDEAFEEEKKKVEKVDLFKNEPEDNGFRKEVESE</sequence>
<feature type="region of interest" description="Disordered" evidence="1">
    <location>
        <begin position="41"/>
        <end position="86"/>
    </location>
</feature>
<evidence type="ECO:0000313" key="2">
    <source>
        <dbReference type="EMBL" id="CAI2189750.1"/>
    </source>
</evidence>
<feature type="non-terminal residue" evidence="2">
    <location>
        <position position="1"/>
    </location>
</feature>
<protein>
    <submittedName>
        <fullName evidence="2">19105_t:CDS:1</fullName>
    </submittedName>
</protein>
<name>A0A9W4T265_9GLOM</name>
<organism evidence="2 3">
    <name type="scientific">Funneliformis geosporum</name>
    <dbReference type="NCBI Taxonomy" id="1117311"/>
    <lineage>
        <taxon>Eukaryota</taxon>
        <taxon>Fungi</taxon>
        <taxon>Fungi incertae sedis</taxon>
        <taxon>Mucoromycota</taxon>
        <taxon>Glomeromycotina</taxon>
        <taxon>Glomeromycetes</taxon>
        <taxon>Glomerales</taxon>
        <taxon>Glomeraceae</taxon>
        <taxon>Funneliformis</taxon>
    </lineage>
</organism>
<accession>A0A9W4T265</accession>
<feature type="region of interest" description="Disordered" evidence="1">
    <location>
        <begin position="1"/>
        <end position="24"/>
    </location>
</feature>
<evidence type="ECO:0000313" key="3">
    <source>
        <dbReference type="Proteomes" id="UP001153678"/>
    </source>
</evidence>
<dbReference type="EMBL" id="CAMKVN010006021">
    <property type="protein sequence ID" value="CAI2189750.1"/>
    <property type="molecule type" value="Genomic_DNA"/>
</dbReference>
<evidence type="ECO:0000256" key="1">
    <source>
        <dbReference type="SAM" id="MobiDB-lite"/>
    </source>
</evidence>
<proteinExistence type="predicted"/>
<keyword evidence="3" id="KW-1185">Reference proteome</keyword>
<dbReference type="Proteomes" id="UP001153678">
    <property type="component" value="Unassembled WGS sequence"/>
</dbReference>
<comment type="caution">
    <text evidence="2">The sequence shown here is derived from an EMBL/GenBank/DDBJ whole genome shotgun (WGS) entry which is preliminary data.</text>
</comment>
<gene>
    <name evidence="2" type="ORF">FWILDA_LOCUS14234</name>
</gene>
<dbReference type="AlphaFoldDB" id="A0A9W4T265"/>
<reference evidence="2" key="1">
    <citation type="submission" date="2022-08" db="EMBL/GenBank/DDBJ databases">
        <authorList>
            <person name="Kallberg Y."/>
            <person name="Tangrot J."/>
            <person name="Rosling A."/>
        </authorList>
    </citation>
    <scope>NUCLEOTIDE SEQUENCE</scope>
    <source>
        <strain evidence="2">Wild A</strain>
    </source>
</reference>
<feature type="compositionally biased region" description="Basic and acidic residues" evidence="1">
    <location>
        <begin position="1"/>
        <end position="19"/>
    </location>
</feature>